<dbReference type="EMBL" id="JBHRSB010000002">
    <property type="protein sequence ID" value="MFC3000229.1"/>
    <property type="molecule type" value="Genomic_DNA"/>
</dbReference>
<evidence type="ECO:0000256" key="1">
    <source>
        <dbReference type="SAM" id="Coils"/>
    </source>
</evidence>
<evidence type="ECO:0000313" key="3">
    <source>
        <dbReference type="Proteomes" id="UP001595420"/>
    </source>
</evidence>
<sequence>MRDDEQLPPGETLANAAEILPFPNSGERRLRVALRNLDAALAEQRQAIAAFRAELAALNSAVSDLGQSTQLLQDRLHDTAEDTALAREAALRLQATAEAMERVN</sequence>
<keyword evidence="3" id="KW-1185">Reference proteome</keyword>
<comment type="caution">
    <text evidence="2">The sequence shown here is derived from an EMBL/GenBank/DDBJ whole genome shotgun (WGS) entry which is preliminary data.</text>
</comment>
<evidence type="ECO:0000313" key="2">
    <source>
        <dbReference type="EMBL" id="MFC3000229.1"/>
    </source>
</evidence>
<proteinExistence type="predicted"/>
<name>A0ABV7BT01_9PROT</name>
<accession>A0ABV7BT01</accession>
<feature type="coiled-coil region" evidence="1">
    <location>
        <begin position="34"/>
        <end position="61"/>
    </location>
</feature>
<protein>
    <submittedName>
        <fullName evidence="2">Uncharacterized protein</fullName>
    </submittedName>
</protein>
<reference evidence="3" key="1">
    <citation type="journal article" date="2019" name="Int. J. Syst. Evol. Microbiol.">
        <title>The Global Catalogue of Microorganisms (GCM) 10K type strain sequencing project: providing services to taxonomists for standard genome sequencing and annotation.</title>
        <authorList>
            <consortium name="The Broad Institute Genomics Platform"/>
            <consortium name="The Broad Institute Genome Sequencing Center for Infectious Disease"/>
            <person name="Wu L."/>
            <person name="Ma J."/>
        </authorList>
    </citation>
    <scope>NUCLEOTIDE SEQUENCE [LARGE SCALE GENOMIC DNA]</scope>
    <source>
        <strain evidence="3">CGMCC 1.16855</strain>
    </source>
</reference>
<dbReference type="RefSeq" id="WP_216836271.1">
    <property type="nucleotide sequence ID" value="NZ_JAFNJS010000002.1"/>
</dbReference>
<gene>
    <name evidence="2" type="ORF">ACFOD3_10010</name>
</gene>
<organism evidence="2 3">
    <name type="scientific">Falsiroseomonas tokyonensis</name>
    <dbReference type="NCBI Taxonomy" id="430521"/>
    <lineage>
        <taxon>Bacteria</taxon>
        <taxon>Pseudomonadati</taxon>
        <taxon>Pseudomonadota</taxon>
        <taxon>Alphaproteobacteria</taxon>
        <taxon>Acetobacterales</taxon>
        <taxon>Roseomonadaceae</taxon>
        <taxon>Falsiroseomonas</taxon>
    </lineage>
</organism>
<dbReference type="Proteomes" id="UP001595420">
    <property type="component" value="Unassembled WGS sequence"/>
</dbReference>
<keyword evidence="1" id="KW-0175">Coiled coil</keyword>